<reference evidence="2 3" key="1">
    <citation type="submission" date="2020-05" db="EMBL/GenBank/DDBJ databases">
        <title>Genome sequence of Isoptericola sp. JC619 isolated from Chilika lagoon, India.</title>
        <authorList>
            <person name="Kumar D."/>
            <person name="Appam K."/>
            <person name="Gandham S."/>
            <person name="Uppada J."/>
            <person name="Sasikala C."/>
            <person name="Venkata Ramana C."/>
        </authorList>
    </citation>
    <scope>NUCLEOTIDE SEQUENCE [LARGE SCALE GENOMIC DNA]</scope>
    <source>
        <strain evidence="2 3">JC619</strain>
    </source>
</reference>
<dbReference type="GO" id="GO:0016491">
    <property type="term" value="F:oxidoreductase activity"/>
    <property type="evidence" value="ECO:0007669"/>
    <property type="project" value="InterPro"/>
</dbReference>
<evidence type="ECO:0000313" key="2">
    <source>
        <dbReference type="EMBL" id="NNU26348.1"/>
    </source>
</evidence>
<dbReference type="CDD" id="cd03024">
    <property type="entry name" value="DsbA_FrnE"/>
    <property type="match status" value="1"/>
</dbReference>
<dbReference type="InterPro" id="IPR036249">
    <property type="entry name" value="Thioredoxin-like_sf"/>
</dbReference>
<protein>
    <submittedName>
        <fullName evidence="2">DsbA family oxidoreductase</fullName>
    </submittedName>
</protein>
<dbReference type="RefSeq" id="WP_171245838.1">
    <property type="nucleotide sequence ID" value="NZ_JABFAJ010000003.1"/>
</dbReference>
<dbReference type="Gene3D" id="3.40.30.10">
    <property type="entry name" value="Glutaredoxin"/>
    <property type="match status" value="1"/>
</dbReference>
<gene>
    <name evidence="2" type="ORF">HLI28_02155</name>
</gene>
<comment type="caution">
    <text evidence="2">The sequence shown here is derived from an EMBL/GenBank/DDBJ whole genome shotgun (WGS) entry which is preliminary data.</text>
</comment>
<keyword evidence="3" id="KW-1185">Reference proteome</keyword>
<dbReference type="PANTHER" id="PTHR13887">
    <property type="entry name" value="GLUTATHIONE S-TRANSFERASE KAPPA"/>
    <property type="match status" value="1"/>
</dbReference>
<dbReference type="Proteomes" id="UP000557204">
    <property type="component" value="Unassembled WGS sequence"/>
</dbReference>
<feature type="domain" description="DSBA-like thioredoxin" evidence="1">
    <location>
        <begin position="7"/>
        <end position="207"/>
    </location>
</feature>
<sequence length="216" mass="23285">MPATPIRVDVWSDIACPFCYIGKRNLEAAVEVADVPAEIVYHSFELSPDLPVDTTGSHAEMLAAKMGVDVDQAHQMERRTTELAARAGLAFDYEQVHPANTRAAHRLLHHALAHGHQARLKERLLAAYFTEGRHVGRHDELADLAAEVGLDREEALGVLTDGSFGAAVDQDVAQAASLGIRGVPFFVLDSRFAVSGAQPVEVFVDALRQAAAEDAA</sequence>
<name>A0A849JZU5_9MICO</name>
<organism evidence="2 3">
    <name type="scientific">Isoptericola sediminis</name>
    <dbReference type="NCBI Taxonomy" id="2733572"/>
    <lineage>
        <taxon>Bacteria</taxon>
        <taxon>Bacillati</taxon>
        <taxon>Actinomycetota</taxon>
        <taxon>Actinomycetes</taxon>
        <taxon>Micrococcales</taxon>
        <taxon>Promicromonosporaceae</taxon>
        <taxon>Isoptericola</taxon>
    </lineage>
</organism>
<dbReference type="PANTHER" id="PTHR13887:SF41">
    <property type="entry name" value="THIOREDOXIN SUPERFAMILY PROTEIN"/>
    <property type="match status" value="1"/>
</dbReference>
<proteinExistence type="predicted"/>
<evidence type="ECO:0000313" key="3">
    <source>
        <dbReference type="Proteomes" id="UP000557204"/>
    </source>
</evidence>
<accession>A0A849JZU5</accession>
<dbReference type="InterPro" id="IPR001853">
    <property type="entry name" value="DSBA-like_thioredoxin_dom"/>
</dbReference>
<dbReference type="Pfam" id="PF01323">
    <property type="entry name" value="DSBA"/>
    <property type="match status" value="1"/>
</dbReference>
<dbReference type="AlphaFoldDB" id="A0A849JZU5"/>
<dbReference type="SUPFAM" id="SSF52833">
    <property type="entry name" value="Thioredoxin-like"/>
    <property type="match status" value="1"/>
</dbReference>
<dbReference type="EMBL" id="JABFAJ010000003">
    <property type="protein sequence ID" value="NNU26348.1"/>
    <property type="molecule type" value="Genomic_DNA"/>
</dbReference>
<evidence type="ECO:0000259" key="1">
    <source>
        <dbReference type="Pfam" id="PF01323"/>
    </source>
</evidence>